<reference evidence="14 15" key="1">
    <citation type="submission" date="2015-10" db="EMBL/GenBank/DDBJ databases">
        <title>Metagenome-Assembled Genomes uncover a global brackish microbiome.</title>
        <authorList>
            <person name="Hugerth L.W."/>
            <person name="Larsson J."/>
            <person name="Alneberg J."/>
            <person name="Lindh M.V."/>
            <person name="Legrand C."/>
            <person name="Pinhassi J."/>
            <person name="Andersson A.F."/>
        </authorList>
    </citation>
    <scope>NUCLEOTIDE SEQUENCE [LARGE SCALE GENOMIC DNA]</scope>
    <source>
        <strain evidence="14">BACL26 MAG-121220-bin70</strain>
    </source>
</reference>
<dbReference type="GO" id="GO:0006744">
    <property type="term" value="P:ubiquinone biosynthetic process"/>
    <property type="evidence" value="ECO:0007669"/>
    <property type="project" value="UniProtKB-UniRule"/>
</dbReference>
<keyword evidence="9 12" id="KW-0460">Magnesium</keyword>
<dbReference type="GO" id="GO:0005886">
    <property type="term" value="C:plasma membrane"/>
    <property type="evidence" value="ECO:0007669"/>
    <property type="project" value="UniProtKB-SubCell"/>
</dbReference>
<name>A0A0R2U2V6_9GAMM</name>
<dbReference type="InterPro" id="IPR044878">
    <property type="entry name" value="UbiA_sf"/>
</dbReference>
<evidence type="ECO:0000256" key="4">
    <source>
        <dbReference type="ARBA" id="ARBA00022475"/>
    </source>
</evidence>
<dbReference type="InterPro" id="IPR000537">
    <property type="entry name" value="UbiA_prenyltransferase"/>
</dbReference>
<dbReference type="Gene3D" id="1.10.357.140">
    <property type="entry name" value="UbiA prenyltransferase"/>
    <property type="match status" value="1"/>
</dbReference>
<evidence type="ECO:0000256" key="9">
    <source>
        <dbReference type="ARBA" id="ARBA00022842"/>
    </source>
</evidence>
<dbReference type="UniPathway" id="UPA00232"/>
<comment type="caution">
    <text evidence="14">The sequence shown here is derived from an EMBL/GenBank/DDBJ whole genome shotgun (WGS) entry which is preliminary data.</text>
</comment>
<dbReference type="Pfam" id="PF01040">
    <property type="entry name" value="UbiA"/>
    <property type="match status" value="1"/>
</dbReference>
<feature type="transmembrane region" description="Helical" evidence="12">
    <location>
        <begin position="26"/>
        <end position="43"/>
    </location>
</feature>
<comment type="similarity">
    <text evidence="3 12">Belongs to the UbiA prenyltransferase family.</text>
</comment>
<comment type="function">
    <text evidence="12">Catalyzes the prenylation of para-hydroxybenzoate (PHB) with an all-trans polyprenyl group. Mediates the second step in the final reaction sequence of ubiquinone-8 (UQ-8) biosynthesis, which is the condensation of the polyisoprenoid side chain with PHB, generating the first membrane-bound Q intermediate 3-octaprenyl-4-hydroxybenzoate.</text>
</comment>
<feature type="transmembrane region" description="Helical" evidence="12">
    <location>
        <begin position="120"/>
        <end position="137"/>
    </location>
</feature>
<keyword evidence="8 12" id="KW-0812">Transmembrane</keyword>
<keyword evidence="11 12" id="KW-0472">Membrane</keyword>
<evidence type="ECO:0000256" key="8">
    <source>
        <dbReference type="ARBA" id="ARBA00022692"/>
    </source>
</evidence>
<comment type="pathway">
    <text evidence="12">Cofactor biosynthesis; ubiquinone biosynthesis.</text>
</comment>
<evidence type="ECO:0000256" key="3">
    <source>
        <dbReference type="ARBA" id="ARBA00005985"/>
    </source>
</evidence>
<feature type="transmembrane region" description="Helical" evidence="12">
    <location>
        <begin position="94"/>
        <end position="114"/>
    </location>
</feature>
<dbReference type="HAMAP" id="MF_01635">
    <property type="entry name" value="UbiA"/>
    <property type="match status" value="1"/>
</dbReference>
<feature type="transmembrane region" description="Helical" evidence="12">
    <location>
        <begin position="144"/>
        <end position="161"/>
    </location>
</feature>
<dbReference type="PANTHER" id="PTHR11048">
    <property type="entry name" value="PRENYLTRANSFERASES"/>
    <property type="match status" value="1"/>
</dbReference>
<evidence type="ECO:0000313" key="14">
    <source>
        <dbReference type="EMBL" id="KRO93804.1"/>
    </source>
</evidence>
<dbReference type="InterPro" id="IPR006370">
    <property type="entry name" value="HB_polyprenyltransferase-like"/>
</dbReference>
<dbReference type="GO" id="GO:0008412">
    <property type="term" value="F:4-hydroxybenzoate polyprenyltransferase activity"/>
    <property type="evidence" value="ECO:0007669"/>
    <property type="project" value="UniProtKB-UniRule"/>
</dbReference>
<evidence type="ECO:0000256" key="10">
    <source>
        <dbReference type="ARBA" id="ARBA00022989"/>
    </source>
</evidence>
<dbReference type="NCBIfam" id="TIGR01474">
    <property type="entry name" value="ubiA_proteo"/>
    <property type="match status" value="1"/>
</dbReference>
<comment type="cofactor">
    <cofactor evidence="1 12">
        <name>Mg(2+)</name>
        <dbReference type="ChEBI" id="CHEBI:18420"/>
    </cofactor>
</comment>
<evidence type="ECO:0000313" key="15">
    <source>
        <dbReference type="Proteomes" id="UP000051213"/>
    </source>
</evidence>
<dbReference type="CDD" id="cd13959">
    <property type="entry name" value="PT_UbiA_COQ2"/>
    <property type="match status" value="1"/>
</dbReference>
<evidence type="ECO:0000256" key="6">
    <source>
        <dbReference type="ARBA" id="ARBA00022679"/>
    </source>
</evidence>
<feature type="transmembrane region" description="Helical" evidence="12">
    <location>
        <begin position="240"/>
        <end position="257"/>
    </location>
</feature>
<dbReference type="AlphaFoldDB" id="A0A0R2U2V6"/>
<proteinExistence type="inferred from homology"/>
<dbReference type="EMBL" id="LICA01000209">
    <property type="protein sequence ID" value="KRO93804.1"/>
    <property type="molecule type" value="Genomic_DNA"/>
</dbReference>
<dbReference type="FunFam" id="1.20.120.1780:FF:000001">
    <property type="entry name" value="4-hydroxybenzoate octaprenyltransferase"/>
    <property type="match status" value="1"/>
</dbReference>
<keyword evidence="7 12" id="KW-0831">Ubiquinone biosynthesis</keyword>
<evidence type="ECO:0000256" key="5">
    <source>
        <dbReference type="ARBA" id="ARBA00022519"/>
    </source>
</evidence>
<evidence type="ECO:0000256" key="11">
    <source>
        <dbReference type="ARBA" id="ARBA00023136"/>
    </source>
</evidence>
<sequence length="294" mass="32509">MSESDKASKVSLSNPWWRLVRMDRPIGVYLLLWPTLWGLWFAAEGVPSLRNLAIFVVGLLVMRAAGCVINDYADRHVDGLVERTKGRPLPAGEIKPKHALILCGGLLVTALVLVLQTNQLTILLSFGGLAATAVYPFMKRFTNLPQIGLGVAWACAIPMAFAAERQALPKELWLLFAAVVVWTIAFDTYYAMVDREDDLQIGIKSTAILFGRHDRTIIAGLQLATLGLLISVGIEFGRGWIYFLGLGAAACYFYNQYQTTRNRARDACFAAFLNNHRVGMVVFIGVALDYLLLN</sequence>
<accession>A0A0R2U2V6</accession>
<organism evidence="14 15">
    <name type="scientific">SAR92 bacterium BACL26 MAG-121220-bin70</name>
    <dbReference type="NCBI Taxonomy" id="1655626"/>
    <lineage>
        <taxon>Bacteria</taxon>
        <taxon>Pseudomonadati</taxon>
        <taxon>Pseudomonadota</taxon>
        <taxon>Gammaproteobacteria</taxon>
        <taxon>Cellvibrionales</taxon>
        <taxon>Porticoccaceae</taxon>
        <taxon>SAR92 clade</taxon>
    </lineage>
</organism>
<keyword evidence="6 12" id="KW-0808">Transferase</keyword>
<dbReference type="EC" id="2.5.1.39" evidence="12 13"/>
<evidence type="ECO:0000256" key="2">
    <source>
        <dbReference type="ARBA" id="ARBA00004141"/>
    </source>
</evidence>
<gene>
    <name evidence="12 14" type="primary">ubiA</name>
    <name evidence="14" type="ORF">ABS24_03340</name>
</gene>
<evidence type="ECO:0000256" key="7">
    <source>
        <dbReference type="ARBA" id="ARBA00022688"/>
    </source>
</evidence>
<dbReference type="Gene3D" id="1.20.120.1780">
    <property type="entry name" value="UbiA prenyltransferase"/>
    <property type="match status" value="1"/>
</dbReference>
<dbReference type="InterPro" id="IPR039653">
    <property type="entry name" value="Prenyltransferase"/>
</dbReference>
<feature type="transmembrane region" description="Helical" evidence="12">
    <location>
        <begin position="173"/>
        <end position="193"/>
    </location>
</feature>
<dbReference type="Proteomes" id="UP000051213">
    <property type="component" value="Unassembled WGS sequence"/>
</dbReference>
<dbReference type="FunFam" id="1.10.357.140:FF:000002">
    <property type="entry name" value="4-hydroxybenzoate octaprenyltransferase"/>
    <property type="match status" value="1"/>
</dbReference>
<keyword evidence="5 12" id="KW-0997">Cell inner membrane</keyword>
<keyword evidence="4 12" id="KW-1003">Cell membrane</keyword>
<feature type="transmembrane region" description="Helical" evidence="12">
    <location>
        <begin position="269"/>
        <end position="293"/>
    </location>
</feature>
<evidence type="ECO:0000256" key="1">
    <source>
        <dbReference type="ARBA" id="ARBA00001946"/>
    </source>
</evidence>
<evidence type="ECO:0000256" key="13">
    <source>
        <dbReference type="NCBIfam" id="TIGR01474"/>
    </source>
</evidence>
<dbReference type="PANTHER" id="PTHR11048:SF28">
    <property type="entry name" value="4-HYDROXYBENZOATE POLYPRENYLTRANSFERASE, MITOCHONDRIAL"/>
    <property type="match status" value="1"/>
</dbReference>
<evidence type="ECO:0000256" key="12">
    <source>
        <dbReference type="HAMAP-Rule" id="MF_01635"/>
    </source>
</evidence>
<comment type="catalytic activity">
    <reaction evidence="12">
        <text>all-trans-octaprenyl diphosphate + 4-hydroxybenzoate = 4-hydroxy-3-(all-trans-octaprenyl)benzoate + diphosphate</text>
        <dbReference type="Rhea" id="RHEA:27782"/>
        <dbReference type="ChEBI" id="CHEBI:1617"/>
        <dbReference type="ChEBI" id="CHEBI:17879"/>
        <dbReference type="ChEBI" id="CHEBI:33019"/>
        <dbReference type="ChEBI" id="CHEBI:57711"/>
        <dbReference type="EC" id="2.5.1.39"/>
    </reaction>
</comment>
<comment type="subcellular location">
    <subcellularLocation>
        <location evidence="12">Cell inner membrane</location>
        <topology evidence="12">Multi-pass membrane protein</topology>
    </subcellularLocation>
    <subcellularLocation>
        <location evidence="2">Membrane</location>
        <topology evidence="2">Multi-pass membrane protein</topology>
    </subcellularLocation>
</comment>
<keyword evidence="10 12" id="KW-1133">Transmembrane helix</keyword>
<protein>
    <recommendedName>
        <fullName evidence="12 13">4-hydroxybenzoate octaprenyltransferase</fullName>
        <ecNumber evidence="12 13">2.5.1.39</ecNumber>
    </recommendedName>
    <alternativeName>
        <fullName evidence="12">4-HB polyprenyltransferase</fullName>
    </alternativeName>
</protein>